<dbReference type="AlphaFoldDB" id="A0A914Y4D2"/>
<sequence>MIAGGLFIISRKGSQILQKWNKCAMKKECMAPEGSLLNCNCQECKTQNVYGNCHRYDQSVLSILTLQCSSNISDFHETTSLIGVLRM</sequence>
<evidence type="ECO:0000313" key="2">
    <source>
        <dbReference type="WBParaSite" id="PSU_v2.g15059.t1"/>
    </source>
</evidence>
<dbReference type="Proteomes" id="UP000887577">
    <property type="component" value="Unplaced"/>
</dbReference>
<organism evidence="1 2">
    <name type="scientific">Panagrolaimus superbus</name>
    <dbReference type="NCBI Taxonomy" id="310955"/>
    <lineage>
        <taxon>Eukaryota</taxon>
        <taxon>Metazoa</taxon>
        <taxon>Ecdysozoa</taxon>
        <taxon>Nematoda</taxon>
        <taxon>Chromadorea</taxon>
        <taxon>Rhabditida</taxon>
        <taxon>Tylenchina</taxon>
        <taxon>Panagrolaimomorpha</taxon>
        <taxon>Panagrolaimoidea</taxon>
        <taxon>Panagrolaimidae</taxon>
        <taxon>Panagrolaimus</taxon>
    </lineage>
</organism>
<protein>
    <submittedName>
        <fullName evidence="2">Uncharacterized protein</fullName>
    </submittedName>
</protein>
<accession>A0A914Y4D2</accession>
<dbReference type="PANTHER" id="PTHR31389">
    <property type="entry name" value="LD39211P"/>
    <property type="match status" value="1"/>
</dbReference>
<keyword evidence="1" id="KW-1185">Reference proteome</keyword>
<proteinExistence type="predicted"/>
<dbReference type="PANTHER" id="PTHR31389:SF4">
    <property type="entry name" value="LD39211P"/>
    <property type="match status" value="1"/>
</dbReference>
<reference evidence="2" key="1">
    <citation type="submission" date="2022-11" db="UniProtKB">
        <authorList>
            <consortium name="WormBaseParasite"/>
        </authorList>
    </citation>
    <scope>IDENTIFICATION</scope>
</reference>
<evidence type="ECO:0000313" key="1">
    <source>
        <dbReference type="Proteomes" id="UP000887577"/>
    </source>
</evidence>
<dbReference type="WBParaSite" id="PSU_v2.g15059.t1">
    <property type="protein sequence ID" value="PSU_v2.g15059.t1"/>
    <property type="gene ID" value="PSU_v2.g15059"/>
</dbReference>
<name>A0A914Y4D2_9BILA</name>